<evidence type="ECO:0000313" key="4">
    <source>
        <dbReference type="RefSeq" id="XP_005096179.1"/>
    </source>
</evidence>
<accession>A0ABM0JL13</accession>
<dbReference type="Gene3D" id="3.10.110.10">
    <property type="entry name" value="Ubiquitin Conjugating Enzyme"/>
    <property type="match status" value="1"/>
</dbReference>
<keyword evidence="3" id="KW-1185">Reference proteome</keyword>
<reference evidence="4" key="1">
    <citation type="submission" date="2025-08" db="UniProtKB">
        <authorList>
            <consortium name="RefSeq"/>
        </authorList>
    </citation>
    <scope>IDENTIFICATION</scope>
</reference>
<feature type="compositionally biased region" description="Basic and acidic residues" evidence="1">
    <location>
        <begin position="188"/>
        <end position="215"/>
    </location>
</feature>
<dbReference type="GeneID" id="101858337"/>
<organism evidence="3 4">
    <name type="scientific">Aplysia californica</name>
    <name type="common">California sea hare</name>
    <dbReference type="NCBI Taxonomy" id="6500"/>
    <lineage>
        <taxon>Eukaryota</taxon>
        <taxon>Metazoa</taxon>
        <taxon>Spiralia</taxon>
        <taxon>Lophotrochozoa</taxon>
        <taxon>Mollusca</taxon>
        <taxon>Gastropoda</taxon>
        <taxon>Heterobranchia</taxon>
        <taxon>Euthyneura</taxon>
        <taxon>Tectipleura</taxon>
        <taxon>Aplysiida</taxon>
        <taxon>Aplysioidea</taxon>
        <taxon>Aplysiidae</taxon>
        <taxon>Aplysia</taxon>
    </lineage>
</organism>
<dbReference type="InterPro" id="IPR016135">
    <property type="entry name" value="UBQ-conjugating_enzyme/RWD"/>
</dbReference>
<evidence type="ECO:0000259" key="2">
    <source>
        <dbReference type="PROSITE" id="PS50127"/>
    </source>
</evidence>
<dbReference type="RefSeq" id="XP_005096179.1">
    <property type="nucleotide sequence ID" value="XM_005096122.3"/>
</dbReference>
<evidence type="ECO:0000256" key="1">
    <source>
        <dbReference type="SAM" id="MobiDB-lite"/>
    </source>
</evidence>
<feature type="region of interest" description="Disordered" evidence="1">
    <location>
        <begin position="180"/>
        <end position="258"/>
    </location>
</feature>
<dbReference type="PROSITE" id="PS50127">
    <property type="entry name" value="UBC_2"/>
    <property type="match status" value="1"/>
</dbReference>
<gene>
    <name evidence="4" type="primary">LOC101858337</name>
</gene>
<feature type="compositionally biased region" description="Basic and acidic residues" evidence="1">
    <location>
        <begin position="225"/>
        <end position="246"/>
    </location>
</feature>
<name>A0ABM0JL13_APLCA</name>
<dbReference type="SMART" id="SM00212">
    <property type="entry name" value="UBCc"/>
    <property type="match status" value="1"/>
</dbReference>
<dbReference type="SUPFAM" id="SSF54495">
    <property type="entry name" value="UBC-like"/>
    <property type="match status" value="1"/>
</dbReference>
<evidence type="ECO:0000313" key="3">
    <source>
        <dbReference type="Proteomes" id="UP000694888"/>
    </source>
</evidence>
<dbReference type="CDD" id="cd23794">
    <property type="entry name" value="UBCc_UBE2F_UBE2M"/>
    <property type="match status" value="1"/>
</dbReference>
<dbReference type="Pfam" id="PF00179">
    <property type="entry name" value="UQ_con"/>
    <property type="match status" value="1"/>
</dbReference>
<dbReference type="PANTHER" id="PTHR24068">
    <property type="entry name" value="UBIQUITIN-CONJUGATING ENZYME E2"/>
    <property type="match status" value="1"/>
</dbReference>
<proteinExistence type="predicted"/>
<dbReference type="Proteomes" id="UP000694888">
    <property type="component" value="Unplaced"/>
</dbReference>
<feature type="domain" description="UBC core" evidence="2">
    <location>
        <begin position="4"/>
        <end position="165"/>
    </location>
</feature>
<sequence length="359" mass="39868">MMATKDGEIFKEINSLYKNISRVTTGQAVVDSVCYEDEHRIYFSITPNDGHYKDATVKFAILANSEYPQEAPTVRCLNRVYHPNIDLPDDDLDEIGGSTICVNTLSEDWTPALGLDGVIMSVLFLFHNPNVDDALSPVFGEEMTDEELAENVRRSIRGEEVEGVQFDRLVVGVGGEKNVGAEAGSDGSCREGDGDSEAGSDRTCRDGDRDVKVKGGVEQMAGRNVEPEKERPEGEVRADGNVKEDTTESGDIEQSPVSSGQQECIMLGYGAEDSGLNPQWNILGLFREFQQMFFACLVGSYQRWTNDWRRSRLVQKLITVLMGSLTPCRTINVQQEGDQERHLIIGEQQGDQNWRTLPS</sequence>
<dbReference type="InterPro" id="IPR000608">
    <property type="entry name" value="UBC"/>
</dbReference>
<protein>
    <submittedName>
        <fullName evidence="4">Ubiquitin-conjugating enzyme E2 S</fullName>
    </submittedName>
</protein>